<dbReference type="InterPro" id="IPR035437">
    <property type="entry name" value="SNase_OB-fold_sf"/>
</dbReference>
<reference evidence="3" key="1">
    <citation type="submission" date="2012-07" db="EMBL/GenBank/DDBJ databases">
        <title>Molecular and cellular analysis of posterior elongation in the annelid Platynereis dumerilii.</title>
        <authorList>
            <person name="Gazave E."/>
            <person name="Behague J."/>
            <person name="Laplane L."/>
            <person name="Guillou A."/>
            <person name="Demilly A."/>
            <person name="Balavoine G."/>
            <person name="Vervoort M."/>
        </authorList>
    </citation>
    <scope>NUCLEOTIDE SEQUENCE</scope>
    <source>
        <tissue evidence="3">Whole organism</tissue>
    </source>
</reference>
<feature type="region of interest" description="Disordered" evidence="1">
    <location>
        <begin position="818"/>
        <end position="856"/>
    </location>
</feature>
<sequence length="968" mass="105019">STETGRLSAATAYKSLDQNQFPIGYKIKAEIVHAETTAGFWIQLSGHMDKLDALMGTLEERYSQASGDLYALRNPTVGGPCVAKYSVDGGWYRAKVLSTTPQKIHVFFVDYGNTDWVTKSDVKELSKECADLAMQALKCSLQGVEFSSPEATKKLNELTENKTLIVEVSDHLQDGISVLLKDEVGKNINEGVKEVLTTTTYPPAEFKRGEEIEGVCSHVNSPGSFYVQKADKLDELATLSDAMLSLYDDPASYKSMEEVAVGFPCVAKYCEDGAYYRAVVASIDGPKAVVTFIDYGNQDTVETSALRLPTPEHLQIPSFAVHCHFSGLPTSGWSDKDKETLDTLVDVDSLTVLLENDKIPSSTVLIVNGEKLNDKFKAPSPKTATVAQTPTVKAVEQSQPAAPTPSATSVASSVAPPVMTAGAIYPPAKPPTGAPLTVFVTHADSPKSFYVQLESDSDAIAEITDKIQATYSNLGPSDLILENHTSGKPCVAKFSEDEAWYRAVITKLAGSQVTVRFVDFGNSDTIDRTTLKSPTAELASLPCYAVHCTLAGVDANEEQTKEIMATLNDEEAVLSMTLISVGKTCEVKLVSGDVDLNQKYGSGVIEPEVGQPIEKQSSVSTVSSAVDVSVAPTVASTTQAYLPPSYPCGSEVSVYSTHSESPVEFYLQLAEQEEQITALAEKVAAEYGSLGEHDRVFANPEVGSSCVAKFDEDENWYRARIKAVNGDNCDVLFVDYGNSTTVTTAGLKQATTEILAIPIMAVPCTLQGIEQRSWTDELKIQFNDLIMEAEILAVFAEDKNDLISVKLTNEGKDLSEMFPKSENSEKSEIEVMEKSEKSETQVVPESSETVSAATTQEADTSLDDVILVNKPYLGPEVPRGEVPVFSPYSDSPTRFYLQLAEQEDKLATLADKLLAEYGALKEGDRGLKTVIKGMSCVAKFDEDDSWYRAKVTLRKHSHRPTNQLKSAN</sequence>
<dbReference type="Pfam" id="PF00567">
    <property type="entry name" value="TUDOR"/>
    <property type="match status" value="5"/>
</dbReference>
<name>L0PQH0_PLADU</name>
<gene>
    <name evidence="3" type="primary">tudor1</name>
</gene>
<feature type="domain" description="Tudor" evidence="2">
    <location>
        <begin position="483"/>
        <end position="541"/>
    </location>
</feature>
<accession>L0PQH0</accession>
<proteinExistence type="evidence at transcript level"/>
<dbReference type="PROSITE" id="PS50304">
    <property type="entry name" value="TUDOR"/>
    <property type="match status" value="5"/>
</dbReference>
<dbReference type="Gene3D" id="2.30.30.140">
    <property type="match status" value="5"/>
</dbReference>
<organism evidence="3">
    <name type="scientific">Platynereis dumerilii</name>
    <name type="common">Dumeril's clam worm</name>
    <dbReference type="NCBI Taxonomy" id="6359"/>
    <lineage>
        <taxon>Eukaryota</taxon>
        <taxon>Metazoa</taxon>
        <taxon>Spiralia</taxon>
        <taxon>Lophotrochozoa</taxon>
        <taxon>Annelida</taxon>
        <taxon>Polychaeta</taxon>
        <taxon>Errantia</taxon>
        <taxon>Phyllodocida</taxon>
        <taxon>Nereididae</taxon>
        <taxon>Platynereis</taxon>
    </lineage>
</organism>
<feature type="domain" description="Tudor" evidence="2">
    <location>
        <begin position="74"/>
        <end position="132"/>
    </location>
</feature>
<feature type="compositionally biased region" description="Polar residues" evidence="1">
    <location>
        <begin position="840"/>
        <end position="856"/>
    </location>
</feature>
<feature type="non-terminal residue" evidence="3">
    <location>
        <position position="1"/>
    </location>
</feature>
<dbReference type="EMBL" id="HE971746">
    <property type="protein sequence ID" value="CCK33035.1"/>
    <property type="molecule type" value="mRNA"/>
</dbReference>
<dbReference type="Gene3D" id="2.40.50.90">
    <property type="match status" value="4"/>
</dbReference>
<dbReference type="FunFam" id="2.30.30.140:FF:000018">
    <property type="entry name" value="Serine/threonine-protein kinase 31"/>
    <property type="match status" value="2"/>
</dbReference>
<evidence type="ECO:0000256" key="1">
    <source>
        <dbReference type="SAM" id="MobiDB-lite"/>
    </source>
</evidence>
<dbReference type="SMART" id="SM00333">
    <property type="entry name" value="TUDOR"/>
    <property type="match status" value="4"/>
</dbReference>
<evidence type="ECO:0000313" key="3">
    <source>
        <dbReference type="EMBL" id="CCK33035.1"/>
    </source>
</evidence>
<evidence type="ECO:0000259" key="2">
    <source>
        <dbReference type="PROSITE" id="PS50304"/>
    </source>
</evidence>
<dbReference type="InterPro" id="IPR002999">
    <property type="entry name" value="Tudor"/>
</dbReference>
<feature type="compositionally biased region" description="Basic and acidic residues" evidence="1">
    <location>
        <begin position="822"/>
        <end position="839"/>
    </location>
</feature>
<dbReference type="PANTHER" id="PTHR22948">
    <property type="entry name" value="TUDOR DOMAIN CONTAINING PROTEIN"/>
    <property type="match status" value="1"/>
</dbReference>
<dbReference type="AlphaFoldDB" id="L0PQH0"/>
<feature type="domain" description="Tudor" evidence="2">
    <location>
        <begin position="699"/>
        <end position="757"/>
    </location>
</feature>
<feature type="domain" description="Tudor" evidence="2">
    <location>
        <begin position="929"/>
        <end position="968"/>
    </location>
</feature>
<feature type="domain" description="Tudor" evidence="2">
    <location>
        <begin position="258"/>
        <end position="316"/>
    </location>
</feature>
<dbReference type="SUPFAM" id="SSF63748">
    <property type="entry name" value="Tudor/PWWP/MBT"/>
    <property type="match status" value="5"/>
</dbReference>
<protein>
    <submittedName>
        <fullName evidence="3">Tudor domain protein 1</fullName>
    </submittedName>
</protein>
<dbReference type="PANTHER" id="PTHR22948:SF72">
    <property type="entry name" value="TUDOR DOMAIN-CONTAINING PROTEIN"/>
    <property type="match status" value="1"/>
</dbReference>
<dbReference type="InterPro" id="IPR050621">
    <property type="entry name" value="Tudor_domain_containing"/>
</dbReference>